<dbReference type="InterPro" id="IPR025877">
    <property type="entry name" value="MobA-like_NTP_Trfase"/>
</dbReference>
<dbReference type="KEGG" id="acin:CBP34_18400"/>
<reference evidence="5 6" key="1">
    <citation type="submission" date="2017-05" db="EMBL/GenBank/DDBJ databases">
        <title>Polyphasic characterization of four soil-derived phenanthrene-degrading Acidovorax strains and proposal of Acidovorax phenanthrenivorans sp. nov.</title>
        <authorList>
            <person name="Singleton D.R."/>
            <person name="Lee J."/>
            <person name="Dickey A.N."/>
            <person name="Stroud A."/>
            <person name="Scholl E.H."/>
            <person name="Wright F.A."/>
            <person name="Aitken M.D."/>
        </authorList>
    </citation>
    <scope>NUCLEOTIDE SEQUENCE [LARGE SCALE GENOMIC DNA]</scope>
    <source>
        <strain evidence="5">NA3</strain>
    </source>
</reference>
<keyword evidence="2" id="KW-0548">Nucleotidyltransferase</keyword>
<accession>A0A240U718</accession>
<sequence length="253" mass="27199">MTQPAFLQVPALVLAAGRGERMRPLTDTTPKPLLQVQGRPLLQWHLQALADAGVSRVVINTAWLGAQIPAYFSNENGLQRLWDKRDKLSISYSHEGVDFGGALETAGGIARALPQLGPVFWLAAGDVFAPDFVFDSAAVQAFAASNHLAHLWLVPNPAHNPHGDFGLSREGLALNLSADDPAPRYTYSTLALLRAELFAAPWCDIPAGNPGGVKAPLAPLLRRAMDAGRVSAALYTGRWTDVGTPERLAELNR</sequence>
<evidence type="ECO:0000313" key="6">
    <source>
        <dbReference type="Proteomes" id="UP000194432"/>
    </source>
</evidence>
<dbReference type="PANTHER" id="PTHR43584">
    <property type="entry name" value="NUCLEOTIDYL TRANSFERASE"/>
    <property type="match status" value="1"/>
</dbReference>
<dbReference type="SUPFAM" id="SSF53448">
    <property type="entry name" value="Nucleotide-diphospho-sugar transferases"/>
    <property type="match status" value="1"/>
</dbReference>
<evidence type="ECO:0000256" key="1">
    <source>
        <dbReference type="ARBA" id="ARBA00022679"/>
    </source>
</evidence>
<dbReference type="InterPro" id="IPR050065">
    <property type="entry name" value="GlmU-like"/>
</dbReference>
<dbReference type="GO" id="GO:0016779">
    <property type="term" value="F:nucleotidyltransferase activity"/>
    <property type="evidence" value="ECO:0007669"/>
    <property type="project" value="UniProtKB-KW"/>
</dbReference>
<keyword evidence="3" id="KW-0460">Magnesium</keyword>
<evidence type="ECO:0000256" key="3">
    <source>
        <dbReference type="ARBA" id="ARBA00022842"/>
    </source>
</evidence>
<dbReference type="RefSeq" id="WP_094098865.1">
    <property type="nucleotide sequence ID" value="NZ_CP021361.1"/>
</dbReference>
<dbReference type="Proteomes" id="UP000194432">
    <property type="component" value="Chromosome 1"/>
</dbReference>
<dbReference type="PANTHER" id="PTHR43584:SF8">
    <property type="entry name" value="N-ACETYLMURAMATE ALPHA-1-PHOSPHATE URIDYLYLTRANSFERASE"/>
    <property type="match status" value="1"/>
</dbReference>
<evidence type="ECO:0000259" key="4">
    <source>
        <dbReference type="Pfam" id="PF12804"/>
    </source>
</evidence>
<dbReference type="Pfam" id="PF12804">
    <property type="entry name" value="NTP_transf_3"/>
    <property type="match status" value="1"/>
</dbReference>
<evidence type="ECO:0000256" key="2">
    <source>
        <dbReference type="ARBA" id="ARBA00022695"/>
    </source>
</evidence>
<name>A0A240U718_9BURK</name>
<dbReference type="EMBL" id="CP021361">
    <property type="protein sequence ID" value="ART53244.1"/>
    <property type="molecule type" value="Genomic_DNA"/>
</dbReference>
<organism evidence="5 6">
    <name type="scientific">Acidovorax carolinensis</name>
    <dbReference type="NCBI Taxonomy" id="553814"/>
    <lineage>
        <taxon>Bacteria</taxon>
        <taxon>Pseudomonadati</taxon>
        <taxon>Pseudomonadota</taxon>
        <taxon>Betaproteobacteria</taxon>
        <taxon>Burkholderiales</taxon>
        <taxon>Comamonadaceae</taxon>
        <taxon>Acidovorax</taxon>
    </lineage>
</organism>
<keyword evidence="1 5" id="KW-0808">Transferase</keyword>
<protein>
    <submittedName>
        <fullName evidence="5">Nucleotidyltransferase</fullName>
    </submittedName>
</protein>
<proteinExistence type="predicted"/>
<dbReference type="CDD" id="cd06422">
    <property type="entry name" value="NTP_transferase_like_1"/>
    <property type="match status" value="1"/>
</dbReference>
<dbReference type="Gene3D" id="3.90.550.10">
    <property type="entry name" value="Spore Coat Polysaccharide Biosynthesis Protein SpsA, Chain A"/>
    <property type="match status" value="1"/>
</dbReference>
<evidence type="ECO:0000313" key="5">
    <source>
        <dbReference type="EMBL" id="ART53244.1"/>
    </source>
</evidence>
<feature type="domain" description="MobA-like NTP transferase" evidence="4">
    <location>
        <begin position="11"/>
        <end position="72"/>
    </location>
</feature>
<dbReference type="InterPro" id="IPR029044">
    <property type="entry name" value="Nucleotide-diphossugar_trans"/>
</dbReference>
<dbReference type="AlphaFoldDB" id="A0A240U718"/>
<keyword evidence="6" id="KW-1185">Reference proteome</keyword>
<gene>
    <name evidence="5" type="ORF">CBP34_18400</name>
</gene>